<sequence>MELDISSFEARQQDENEAFAANIAAKRAAARAGRLTQPTLIGGVVSHGPSSSSSSPSSVHARSSTEAEDGDAPTPTPTPSPAEAITDGRKKALIWRCYSAHPEKDQYQYWICQEIIQEVGANGGDGARRATPENEVKEDSSKLTSTAVFIVIRLREGSSLGGASPTPGARPGAIEGMTAKFSRVIIFQAVFSHHECMIDANLFG</sequence>
<accession>A0A7S3RN06</accession>
<protein>
    <submittedName>
        <fullName evidence="2">Uncharacterized protein</fullName>
    </submittedName>
</protein>
<organism evidence="2">
    <name type="scientific">Strombidinopsis acuminata</name>
    <dbReference type="NCBI Taxonomy" id="141414"/>
    <lineage>
        <taxon>Eukaryota</taxon>
        <taxon>Sar</taxon>
        <taxon>Alveolata</taxon>
        <taxon>Ciliophora</taxon>
        <taxon>Intramacronucleata</taxon>
        <taxon>Spirotrichea</taxon>
        <taxon>Choreotrichia</taxon>
        <taxon>Choreotrichida</taxon>
        <taxon>Strombidinopsidae</taxon>
        <taxon>Strombidinopsis</taxon>
    </lineage>
</organism>
<evidence type="ECO:0000256" key="1">
    <source>
        <dbReference type="SAM" id="MobiDB-lite"/>
    </source>
</evidence>
<dbReference type="AlphaFoldDB" id="A0A7S3RN06"/>
<feature type="region of interest" description="Disordered" evidence="1">
    <location>
        <begin position="40"/>
        <end position="86"/>
    </location>
</feature>
<name>A0A7S3RN06_9SPIT</name>
<feature type="compositionally biased region" description="Low complexity" evidence="1">
    <location>
        <begin position="42"/>
        <end position="60"/>
    </location>
</feature>
<proteinExistence type="predicted"/>
<gene>
    <name evidence="2" type="ORF">SACU0126_LOCUS4863</name>
</gene>
<evidence type="ECO:0000313" key="2">
    <source>
        <dbReference type="EMBL" id="CAE0528330.1"/>
    </source>
</evidence>
<dbReference type="EMBL" id="HBIQ01015142">
    <property type="protein sequence ID" value="CAE0528330.1"/>
    <property type="molecule type" value="Transcribed_RNA"/>
</dbReference>
<reference evidence="2" key="1">
    <citation type="submission" date="2021-01" db="EMBL/GenBank/DDBJ databases">
        <authorList>
            <person name="Corre E."/>
            <person name="Pelletier E."/>
            <person name="Niang G."/>
            <person name="Scheremetjew M."/>
            <person name="Finn R."/>
            <person name="Kale V."/>
            <person name="Holt S."/>
            <person name="Cochrane G."/>
            <person name="Meng A."/>
            <person name="Brown T."/>
            <person name="Cohen L."/>
        </authorList>
    </citation>
    <scope>NUCLEOTIDE SEQUENCE</scope>
    <source>
        <strain evidence="2">SPMC142</strain>
    </source>
</reference>